<dbReference type="InterPro" id="IPR000008">
    <property type="entry name" value="C2_dom"/>
</dbReference>
<organism evidence="3">
    <name type="scientific">Perkinsus marinus (strain ATCC 50983 / TXsc)</name>
    <dbReference type="NCBI Taxonomy" id="423536"/>
    <lineage>
        <taxon>Eukaryota</taxon>
        <taxon>Sar</taxon>
        <taxon>Alveolata</taxon>
        <taxon>Perkinsozoa</taxon>
        <taxon>Perkinsea</taxon>
        <taxon>Perkinsida</taxon>
        <taxon>Perkinsidae</taxon>
        <taxon>Perkinsus</taxon>
    </lineage>
</organism>
<keyword evidence="3" id="KW-1185">Reference proteome</keyword>
<dbReference type="SMART" id="SM00239">
    <property type="entry name" value="C2"/>
    <property type="match status" value="1"/>
</dbReference>
<evidence type="ECO:0000313" key="2">
    <source>
        <dbReference type="EMBL" id="EER05517.1"/>
    </source>
</evidence>
<dbReference type="InterPro" id="IPR035892">
    <property type="entry name" value="C2_domain_sf"/>
</dbReference>
<proteinExistence type="predicted"/>
<dbReference type="Gene3D" id="2.60.40.150">
    <property type="entry name" value="C2 domain"/>
    <property type="match status" value="1"/>
</dbReference>
<reference evidence="2 3" key="1">
    <citation type="submission" date="2008-07" db="EMBL/GenBank/DDBJ databases">
        <authorList>
            <person name="El-Sayed N."/>
            <person name="Caler E."/>
            <person name="Inman J."/>
            <person name="Amedeo P."/>
            <person name="Hass B."/>
            <person name="Wortman J."/>
        </authorList>
    </citation>
    <scope>NUCLEOTIDE SEQUENCE [LARGE SCALE GENOMIC DNA]</scope>
    <source>
        <strain evidence="3">ATCC 50983 / TXsc</strain>
    </source>
</reference>
<evidence type="ECO:0000259" key="1">
    <source>
        <dbReference type="SMART" id="SM00239"/>
    </source>
</evidence>
<dbReference type="RefSeq" id="XP_002773701.1">
    <property type="nucleotide sequence ID" value="XM_002773655.1"/>
</dbReference>
<dbReference type="InParanoid" id="C5LC34"/>
<dbReference type="EMBL" id="GG680918">
    <property type="protein sequence ID" value="EER05517.1"/>
    <property type="molecule type" value="Genomic_DNA"/>
</dbReference>
<gene>
    <name evidence="2" type="ORF">Pmar_PMAR011542</name>
</gene>
<protein>
    <recommendedName>
        <fullName evidence="1">C2 domain-containing protein</fullName>
    </recommendedName>
</protein>
<name>C5LC34_PERM5</name>
<dbReference type="Proteomes" id="UP000007800">
    <property type="component" value="Unassembled WGS sequence"/>
</dbReference>
<dbReference type="GeneID" id="9042039"/>
<dbReference type="OrthoDB" id="435202at2759"/>
<dbReference type="SUPFAM" id="SSF49562">
    <property type="entry name" value="C2 domain (Calcium/lipid-binding domain, CaLB)"/>
    <property type="match status" value="1"/>
</dbReference>
<feature type="domain" description="C2" evidence="1">
    <location>
        <begin position="30"/>
        <end position="124"/>
    </location>
</feature>
<dbReference type="AlphaFoldDB" id="C5LC34"/>
<accession>C5LC34</accession>
<sequence>MPGLVFSPSSHRVLTGDDLYSARPDLVLGTLKVALVKGKDLQAKDPFVEIHLENHRRRSSHATADKATGTVEWEDARWSLEVTDLASDLHVVLFASHQFRTPQPLGRVIVPLPTLVEDSWSGHARPVERSWFEVYPITTKIEQKAGCKETQEYYSCKKYYGDVGVLTRVKTLDSVW</sequence>
<dbReference type="Pfam" id="PF00168">
    <property type="entry name" value="C2"/>
    <property type="match status" value="1"/>
</dbReference>
<evidence type="ECO:0000313" key="3">
    <source>
        <dbReference type="Proteomes" id="UP000007800"/>
    </source>
</evidence>